<keyword evidence="3 7" id="KW-0732">Signal</keyword>
<protein>
    <recommendedName>
        <fullName evidence="13">L-ascorbate oxidase</fullName>
    </recommendedName>
</protein>
<evidence type="ECO:0000313" key="11">
    <source>
        <dbReference type="EMBL" id="KAH6599343.1"/>
    </source>
</evidence>
<dbReference type="InterPro" id="IPR008972">
    <property type="entry name" value="Cupredoxin"/>
</dbReference>
<evidence type="ECO:0000256" key="1">
    <source>
        <dbReference type="ARBA" id="ARBA00010609"/>
    </source>
</evidence>
<keyword evidence="6" id="KW-0812">Transmembrane</keyword>
<keyword evidence="6" id="KW-0472">Membrane</keyword>
<dbReference type="Gene3D" id="2.60.40.420">
    <property type="entry name" value="Cupredoxins - blue copper proteins"/>
    <property type="match status" value="3"/>
</dbReference>
<dbReference type="InterPro" id="IPR011707">
    <property type="entry name" value="Cu-oxidase-like_N"/>
</dbReference>
<keyword evidence="2" id="KW-0479">Metal-binding</keyword>
<evidence type="ECO:0000313" key="12">
    <source>
        <dbReference type="Proteomes" id="UP001648503"/>
    </source>
</evidence>
<feature type="chain" id="PRO_5045356362" description="L-ascorbate oxidase" evidence="7">
    <location>
        <begin position="30"/>
        <end position="681"/>
    </location>
</feature>
<dbReference type="CDD" id="cd13877">
    <property type="entry name" value="CuRO_2_Fet3p_like"/>
    <property type="match status" value="1"/>
</dbReference>
<evidence type="ECO:0000256" key="5">
    <source>
        <dbReference type="ARBA" id="ARBA00023008"/>
    </source>
</evidence>
<feature type="domain" description="Plastocyanin-like" evidence="10">
    <location>
        <begin position="43"/>
        <end position="153"/>
    </location>
</feature>
<feature type="transmembrane region" description="Helical" evidence="6">
    <location>
        <begin position="563"/>
        <end position="584"/>
    </location>
</feature>
<dbReference type="SUPFAM" id="SSF49503">
    <property type="entry name" value="Cupredoxins"/>
    <property type="match status" value="3"/>
</dbReference>
<keyword evidence="4" id="KW-0560">Oxidoreductase</keyword>
<keyword evidence="12" id="KW-1185">Reference proteome</keyword>
<dbReference type="Pfam" id="PF07732">
    <property type="entry name" value="Cu-oxidase_3"/>
    <property type="match status" value="1"/>
</dbReference>
<dbReference type="InterPro" id="IPR001117">
    <property type="entry name" value="Cu-oxidase_2nd"/>
</dbReference>
<name>A0ABQ8FMC7_9FUNG</name>
<evidence type="ECO:0000256" key="7">
    <source>
        <dbReference type="SAM" id="SignalP"/>
    </source>
</evidence>
<feature type="transmembrane region" description="Helical" evidence="6">
    <location>
        <begin position="646"/>
        <end position="671"/>
    </location>
</feature>
<dbReference type="Pfam" id="PF00394">
    <property type="entry name" value="Cu-oxidase"/>
    <property type="match status" value="1"/>
</dbReference>
<dbReference type="Proteomes" id="UP001648503">
    <property type="component" value="Unassembled WGS sequence"/>
</dbReference>
<evidence type="ECO:0000256" key="4">
    <source>
        <dbReference type="ARBA" id="ARBA00023002"/>
    </source>
</evidence>
<organism evidence="11 12">
    <name type="scientific">Batrachochytrium salamandrivorans</name>
    <dbReference type="NCBI Taxonomy" id="1357716"/>
    <lineage>
        <taxon>Eukaryota</taxon>
        <taxon>Fungi</taxon>
        <taxon>Fungi incertae sedis</taxon>
        <taxon>Chytridiomycota</taxon>
        <taxon>Chytridiomycota incertae sedis</taxon>
        <taxon>Chytridiomycetes</taxon>
        <taxon>Rhizophydiales</taxon>
        <taxon>Rhizophydiales incertae sedis</taxon>
        <taxon>Batrachochytrium</taxon>
    </lineage>
</organism>
<comment type="caution">
    <text evidence="11">The sequence shown here is derived from an EMBL/GenBank/DDBJ whole genome shotgun (WGS) entry which is preliminary data.</text>
</comment>
<dbReference type="PROSITE" id="PS00080">
    <property type="entry name" value="MULTICOPPER_OXIDASE2"/>
    <property type="match status" value="1"/>
</dbReference>
<evidence type="ECO:0000256" key="2">
    <source>
        <dbReference type="ARBA" id="ARBA00022723"/>
    </source>
</evidence>
<keyword evidence="6" id="KW-1133">Transmembrane helix</keyword>
<dbReference type="InterPro" id="IPR033138">
    <property type="entry name" value="Cu_oxidase_CS"/>
</dbReference>
<proteinExistence type="inferred from homology"/>
<evidence type="ECO:0000256" key="3">
    <source>
        <dbReference type="ARBA" id="ARBA00022729"/>
    </source>
</evidence>
<reference evidence="11 12" key="1">
    <citation type="submission" date="2021-02" db="EMBL/GenBank/DDBJ databases">
        <title>Variation within the Batrachochytrium salamandrivorans European outbreak.</title>
        <authorList>
            <person name="Kelly M."/>
            <person name="Pasmans F."/>
            <person name="Shea T.P."/>
            <person name="Munoz J.F."/>
            <person name="Carranza S."/>
            <person name="Cuomo C.A."/>
            <person name="Martel A."/>
        </authorList>
    </citation>
    <scope>NUCLEOTIDE SEQUENCE [LARGE SCALE GENOMIC DNA]</scope>
    <source>
        <strain evidence="11 12">AMFP18/2</strain>
    </source>
</reference>
<dbReference type="InterPro" id="IPR045087">
    <property type="entry name" value="Cu-oxidase_fam"/>
</dbReference>
<feature type="domain" description="Plastocyanin-like" evidence="9">
    <location>
        <begin position="379"/>
        <end position="509"/>
    </location>
</feature>
<gene>
    <name evidence="11" type="ORF">BASA50_003099</name>
</gene>
<accession>A0ABQ8FMC7</accession>
<dbReference type="InterPro" id="IPR002355">
    <property type="entry name" value="Cu_oxidase_Cu_BS"/>
</dbReference>
<dbReference type="InterPro" id="IPR011706">
    <property type="entry name" value="Cu-oxidase_C"/>
</dbReference>
<keyword evidence="5" id="KW-0186">Copper</keyword>
<feature type="signal peptide" evidence="7">
    <location>
        <begin position="1"/>
        <end position="29"/>
    </location>
</feature>
<sequence>MKANTALTMQAFLMTATLWTASSISAVSAATVTLNWTISWLDNINPDGMFPRRVIGVNGKWPMDDIHVTIGDTLVIHATNHLDVETALHAHGLYQNGTTYYDGAGGVTECGIAPGSTYTYNIPIQQTGTYWLHGHRYGQYVDGLRTPLILHHTKAQRNASKIKYDDEIVLSLSDWYHEEHKPLNDHFLSIFNPTGREPIPKSGLINHAIDPIISVKPNTTYLVRVITMSALAMFDFYIEGHELSIVEVDGEEVEPFVSAVTPIAAAQRYAFLLTTKNTTDFNFRIHADMDMSMFDNPPDTLNGFVNATLQYNAKAPMFVSTDPVPDPMLFDETLLTPLIVEGIYPADDSTRLDVAFEMHEDGANHGTFNSSIFQMYKTPALYTALTMPLEQASNPLAYGPGNIAIIAGHRKGIELVVYNNDPGQHPFHLHGHKFQIVHLADEVRAGAEDAYSIPESANKNPVRRDTVVIPSNGYVVIRFLADNPGVWMFHCHIEWHLEAGLSALIIEAPDVMRKTIHIPQATTDQCRALGQSISGNAFGHNDTTSFDGARALGLYPVGFTPKAIGALIGTVVCAIFGIMVVVWYSSADRPICLNLQKYVTRQLLNTSGFFKDPSFDQSRAHGTRYLMLARMDALWTARKAIQIGILVDNAIGALIGTVVCAIFGIMVVVWYSSADRPVKAK</sequence>
<feature type="domain" description="Plastocyanin-like" evidence="8">
    <location>
        <begin position="167"/>
        <end position="312"/>
    </location>
</feature>
<dbReference type="PANTHER" id="PTHR11709">
    <property type="entry name" value="MULTI-COPPER OXIDASE"/>
    <property type="match status" value="1"/>
</dbReference>
<evidence type="ECO:0000259" key="10">
    <source>
        <dbReference type="Pfam" id="PF07732"/>
    </source>
</evidence>
<evidence type="ECO:0000259" key="8">
    <source>
        <dbReference type="Pfam" id="PF00394"/>
    </source>
</evidence>
<dbReference type="EMBL" id="JAFCIX010000067">
    <property type="protein sequence ID" value="KAH6599343.1"/>
    <property type="molecule type" value="Genomic_DNA"/>
</dbReference>
<dbReference type="InterPro" id="IPR044130">
    <property type="entry name" value="CuRO_2_Fet3-like"/>
</dbReference>
<dbReference type="Pfam" id="PF07731">
    <property type="entry name" value="Cu-oxidase_2"/>
    <property type="match status" value="1"/>
</dbReference>
<comment type="similarity">
    <text evidence="1">Belongs to the multicopper oxidase family.</text>
</comment>
<evidence type="ECO:0008006" key="13">
    <source>
        <dbReference type="Google" id="ProtNLM"/>
    </source>
</evidence>
<dbReference type="CDD" id="cd13851">
    <property type="entry name" value="CuRO_1_Fet3p"/>
    <property type="match status" value="1"/>
</dbReference>
<evidence type="ECO:0000259" key="9">
    <source>
        <dbReference type="Pfam" id="PF07731"/>
    </source>
</evidence>
<dbReference type="PANTHER" id="PTHR11709:SF361">
    <property type="entry name" value="IRON TRANSPORT MULTICOPPER OXIDASE FET3"/>
    <property type="match status" value="1"/>
</dbReference>
<dbReference type="PROSITE" id="PS00079">
    <property type="entry name" value="MULTICOPPER_OXIDASE1"/>
    <property type="match status" value="1"/>
</dbReference>
<evidence type="ECO:0000256" key="6">
    <source>
        <dbReference type="SAM" id="Phobius"/>
    </source>
</evidence>